<organism evidence="2 3">
    <name type="scientific">Flavobacterium profundi</name>
    <dbReference type="NCBI Taxonomy" id="1774945"/>
    <lineage>
        <taxon>Bacteria</taxon>
        <taxon>Pseudomonadati</taxon>
        <taxon>Bacteroidota</taxon>
        <taxon>Flavobacteriia</taxon>
        <taxon>Flavobacteriales</taxon>
        <taxon>Flavobacteriaceae</taxon>
        <taxon>Flavobacterium</taxon>
    </lineage>
</organism>
<dbReference type="InterPro" id="IPR057736">
    <property type="entry name" value="SAF_PseI/NeuA/NeuB"/>
</dbReference>
<evidence type="ECO:0000313" key="3">
    <source>
        <dbReference type="Proteomes" id="UP000431264"/>
    </source>
</evidence>
<dbReference type="InterPro" id="IPR013132">
    <property type="entry name" value="PseI/NeuA/B-like_N"/>
</dbReference>
<dbReference type="Gene3D" id="3.90.1210.10">
    <property type="entry name" value="Antifreeze-like/N-acetylneuraminic acid synthase C-terminal domain"/>
    <property type="match status" value="1"/>
</dbReference>
<dbReference type="EMBL" id="WQLW01000001">
    <property type="protein sequence ID" value="MVO07709.1"/>
    <property type="molecule type" value="Genomic_DNA"/>
</dbReference>
<evidence type="ECO:0000259" key="1">
    <source>
        <dbReference type="PROSITE" id="PS50844"/>
    </source>
</evidence>
<feature type="domain" description="AFP-like" evidence="1">
    <location>
        <begin position="277"/>
        <end position="334"/>
    </location>
</feature>
<dbReference type="Proteomes" id="UP000431264">
    <property type="component" value="Unassembled WGS sequence"/>
</dbReference>
<gene>
    <name evidence="2" type="ORF">GOQ30_00860</name>
</gene>
<comment type="caution">
    <text evidence="2">The sequence shown here is derived from an EMBL/GenBank/DDBJ whole genome shotgun (WGS) entry which is preliminary data.</text>
</comment>
<proteinExistence type="predicted"/>
<dbReference type="GO" id="GO:0016051">
    <property type="term" value="P:carbohydrate biosynthetic process"/>
    <property type="evidence" value="ECO:0007669"/>
    <property type="project" value="InterPro"/>
</dbReference>
<dbReference type="RefSeq" id="WP_140996124.1">
    <property type="nucleotide sequence ID" value="NZ_VDCZ01000001.1"/>
</dbReference>
<dbReference type="InterPro" id="IPR051690">
    <property type="entry name" value="PseI-like"/>
</dbReference>
<dbReference type="PANTHER" id="PTHR42966:SF1">
    <property type="entry name" value="SIALIC ACID SYNTHASE"/>
    <property type="match status" value="1"/>
</dbReference>
<dbReference type="OrthoDB" id="9814210at2"/>
<dbReference type="SUPFAM" id="SSF51569">
    <property type="entry name" value="Aldolase"/>
    <property type="match status" value="1"/>
</dbReference>
<sequence length="334" mass="37466">MNKVFIIAEIAQAHDGSLGIAHSYIDALAKTGVDAIKFQTHIAEAESSMFEPFRVNFSYEDKSRYEYWSRMEFTLEQWKGLKQHCDEVGLEFISSPFSCTAVDLLEEVGVKRYKIGSGELNNYLMLQKIAQTGKPIILSSGMSDYEELKQTIQFLKPFKNELSLLQCTTAYPTKAEEWGLNEIHKLKEKFNIPIGFSDHSASIVAPLAATAMGASILEFHVVFHKDLFGPDAKASVTIEETKELVKGVRAIETSLHSDFSKVETNKFDDLKIMFGKSLSVNKDLKKGSILTMTDLESKKPGNKGISAKDFQSVIGKELLVDLKQWDFLNKENIA</sequence>
<dbReference type="PANTHER" id="PTHR42966">
    <property type="entry name" value="N-ACETYLNEURAMINATE SYNTHASE"/>
    <property type="match status" value="1"/>
</dbReference>
<protein>
    <submittedName>
        <fullName evidence="2">N-acetylneuraminate synthase</fullName>
    </submittedName>
</protein>
<dbReference type="InterPro" id="IPR036732">
    <property type="entry name" value="AFP_Neu5c_C_sf"/>
</dbReference>
<dbReference type="InterPro" id="IPR006190">
    <property type="entry name" value="SAF_AFP_Neu5Ac"/>
</dbReference>
<dbReference type="GO" id="GO:0047444">
    <property type="term" value="F:N-acylneuraminate-9-phosphate synthase activity"/>
    <property type="evidence" value="ECO:0007669"/>
    <property type="project" value="TreeGrafter"/>
</dbReference>
<dbReference type="AlphaFoldDB" id="A0A6I4IIK6"/>
<reference evidence="3" key="1">
    <citation type="submission" date="2019-05" db="EMBL/GenBank/DDBJ databases">
        <title>Flavobacterium profundi sp. nov., isolated from a deep-sea seamount.</title>
        <authorList>
            <person name="Zhang D.-C."/>
        </authorList>
    </citation>
    <scope>NUCLEOTIDE SEQUENCE [LARGE SCALE GENOMIC DNA]</scope>
    <source>
        <strain evidence="3">TP390</strain>
    </source>
</reference>
<dbReference type="Pfam" id="PF03102">
    <property type="entry name" value="NeuB"/>
    <property type="match status" value="1"/>
</dbReference>
<name>A0A6I4IIK6_9FLAO</name>
<dbReference type="Gene3D" id="3.20.20.70">
    <property type="entry name" value="Aldolase class I"/>
    <property type="match status" value="1"/>
</dbReference>
<dbReference type="PROSITE" id="PS50844">
    <property type="entry name" value="AFP_LIKE"/>
    <property type="match status" value="1"/>
</dbReference>
<dbReference type="CDD" id="cd11615">
    <property type="entry name" value="SAF_NeuB_like"/>
    <property type="match status" value="1"/>
</dbReference>
<evidence type="ECO:0000313" key="2">
    <source>
        <dbReference type="EMBL" id="MVO07709.1"/>
    </source>
</evidence>
<dbReference type="SUPFAM" id="SSF51269">
    <property type="entry name" value="AFP III-like domain"/>
    <property type="match status" value="1"/>
</dbReference>
<dbReference type="InterPro" id="IPR013785">
    <property type="entry name" value="Aldolase_TIM"/>
</dbReference>
<accession>A0A6I4IIK6</accession>
<keyword evidence="3" id="KW-1185">Reference proteome</keyword>